<dbReference type="EMBL" id="CAMGYJ010000011">
    <property type="protein sequence ID" value="CAI0625618.1"/>
    <property type="molecule type" value="Genomic_DNA"/>
</dbReference>
<dbReference type="AlphaFoldDB" id="A0AAV0S0U8"/>
<dbReference type="Proteomes" id="UP001154282">
    <property type="component" value="Unassembled WGS sequence"/>
</dbReference>
<gene>
    <name evidence="1" type="ORF">LITE_LOCUS50514</name>
</gene>
<accession>A0AAV0S0U8</accession>
<organism evidence="1 2">
    <name type="scientific">Linum tenue</name>
    <dbReference type="NCBI Taxonomy" id="586396"/>
    <lineage>
        <taxon>Eukaryota</taxon>
        <taxon>Viridiplantae</taxon>
        <taxon>Streptophyta</taxon>
        <taxon>Embryophyta</taxon>
        <taxon>Tracheophyta</taxon>
        <taxon>Spermatophyta</taxon>
        <taxon>Magnoliopsida</taxon>
        <taxon>eudicotyledons</taxon>
        <taxon>Gunneridae</taxon>
        <taxon>Pentapetalae</taxon>
        <taxon>rosids</taxon>
        <taxon>fabids</taxon>
        <taxon>Malpighiales</taxon>
        <taxon>Linaceae</taxon>
        <taxon>Linum</taxon>
    </lineage>
</organism>
<sequence>DTWIPGETLDDLFPQAAAASNPNSSLADSIHRLVLCINCRLIICSMVWKIFLLSLCGGRLFPQRFVHSCGSCGTRGF</sequence>
<feature type="non-terminal residue" evidence="1">
    <location>
        <position position="1"/>
    </location>
</feature>
<comment type="caution">
    <text evidence="1">The sequence shown here is derived from an EMBL/GenBank/DDBJ whole genome shotgun (WGS) entry which is preliminary data.</text>
</comment>
<name>A0AAV0S0U8_9ROSI</name>
<evidence type="ECO:0000313" key="1">
    <source>
        <dbReference type="EMBL" id="CAI0625618.1"/>
    </source>
</evidence>
<proteinExistence type="predicted"/>
<protein>
    <submittedName>
        <fullName evidence="1">Uncharacterized protein</fullName>
    </submittedName>
</protein>
<evidence type="ECO:0000313" key="2">
    <source>
        <dbReference type="Proteomes" id="UP001154282"/>
    </source>
</evidence>
<keyword evidence="2" id="KW-1185">Reference proteome</keyword>
<reference evidence="1" key="1">
    <citation type="submission" date="2022-08" db="EMBL/GenBank/DDBJ databases">
        <authorList>
            <person name="Gutierrez-Valencia J."/>
        </authorList>
    </citation>
    <scope>NUCLEOTIDE SEQUENCE</scope>
</reference>